<comment type="function">
    <text evidence="9">Catalytic component of the histone acetylase B (HAT-B) complex. Has intrinsic substrate specificity that modifies lysine in recognition sequence GXGKXG. Involved in DNA double-strand break repair.</text>
</comment>
<dbReference type="InterPro" id="IPR019467">
    <property type="entry name" value="Hat1_N"/>
</dbReference>
<comment type="subunit">
    <text evidence="9">Component of the HAT-B complex composed of at least HAT1 and HAT2. The HAT-B complex binds to histone H4 tail.</text>
</comment>
<dbReference type="Gene3D" id="3.40.630.30">
    <property type="match status" value="1"/>
</dbReference>
<comment type="subcellular location">
    <subcellularLocation>
        <location evidence="9">Cytoplasm</location>
    </subcellularLocation>
    <subcellularLocation>
        <location evidence="1 9">Nucleus</location>
    </subcellularLocation>
</comment>
<evidence type="ECO:0000313" key="13">
    <source>
        <dbReference type="Proteomes" id="UP001338125"/>
    </source>
</evidence>
<organism evidence="12 13">
    <name type="scientific">Cladobotryum mycophilum</name>
    <dbReference type="NCBI Taxonomy" id="491253"/>
    <lineage>
        <taxon>Eukaryota</taxon>
        <taxon>Fungi</taxon>
        <taxon>Dikarya</taxon>
        <taxon>Ascomycota</taxon>
        <taxon>Pezizomycotina</taxon>
        <taxon>Sordariomycetes</taxon>
        <taxon>Hypocreomycetidae</taxon>
        <taxon>Hypocreales</taxon>
        <taxon>Hypocreaceae</taxon>
        <taxon>Cladobotryum</taxon>
    </lineage>
</organism>
<dbReference type="SUPFAM" id="SSF55729">
    <property type="entry name" value="Acyl-CoA N-acyltransferases (Nat)"/>
    <property type="match status" value="1"/>
</dbReference>
<name>A0ABR0SD14_9HYPO</name>
<evidence type="ECO:0000256" key="6">
    <source>
        <dbReference type="ARBA" id="ARBA00023242"/>
    </source>
</evidence>
<dbReference type="Pfam" id="PF10394">
    <property type="entry name" value="Hat1_N"/>
    <property type="match status" value="1"/>
</dbReference>
<dbReference type="Proteomes" id="UP001338125">
    <property type="component" value="Unassembled WGS sequence"/>
</dbReference>
<keyword evidence="13" id="KW-1185">Reference proteome</keyword>
<protein>
    <recommendedName>
        <fullName evidence="4 9">Histone acetyltransferase type B catalytic subunit</fullName>
        <ecNumber evidence="3 9">2.3.1.48</ecNumber>
    </recommendedName>
</protein>
<keyword evidence="6 9" id="KW-0539">Nucleus</keyword>
<comment type="caution">
    <text evidence="12">The sequence shown here is derived from an EMBL/GenBank/DDBJ whole genome shotgun (WGS) entry which is preliminary data.</text>
</comment>
<feature type="region of interest" description="Disordered" evidence="10">
    <location>
        <begin position="453"/>
        <end position="486"/>
    </location>
</feature>
<evidence type="ECO:0000256" key="3">
    <source>
        <dbReference type="ARBA" id="ARBA00013184"/>
    </source>
</evidence>
<sequence>MAALPDLEEWLQDSNDALKISLVSPSTSGLKTISTFHPKFTYPIFGEDEKIFGYKGLKLQLRYRANDMRPHLRVSYSKKFNPVGDAEPLDIVGLLEEGQHLPKVAFVKGSDFDDSSKQLGDNWSPPGKLHSTIHGSDGEYEIWEGNLADPAVKQLNSRIQILVPLFIEGGSYIGSDPEGESAELDLSDADRWTIFFLYRRQKSVDDPEKSSYTFVGYATIYRFFHFHPPTPPASPKNDWELPRGDMEFSELPCRSRLSQFMILPPFQGKGKGALLYNTLFEHYHKHEQTYEITVENPNEAFDDLRDACDLAFLRTMPEFEALHLDTDITLPRSGPLPHLIVGQENLETIRLKAKIAPRQFSRVLEMHLMSQLPESVRPSMSLEDDVPVPTKKDKHQEKLWQLVVKQRLYRHNKDVLSQIEVGERIDKLSETLSSVELEYARLLAAYERAAQHSQAPAQAVANGKRKLEASPSKEVNNSKKARVEDA</sequence>
<evidence type="ECO:0000259" key="11">
    <source>
        <dbReference type="Pfam" id="PF10394"/>
    </source>
</evidence>
<evidence type="ECO:0000256" key="4">
    <source>
        <dbReference type="ARBA" id="ARBA00021268"/>
    </source>
</evidence>
<evidence type="ECO:0000313" key="12">
    <source>
        <dbReference type="EMBL" id="KAK5990068.1"/>
    </source>
</evidence>
<evidence type="ECO:0000256" key="2">
    <source>
        <dbReference type="ARBA" id="ARBA00010543"/>
    </source>
</evidence>
<dbReference type="InterPro" id="IPR013523">
    <property type="entry name" value="Hist_AcTrfase_HAT1_C"/>
</dbReference>
<comment type="catalytic activity">
    <reaction evidence="8 9">
        <text>L-lysyl-[protein] + acetyl-CoA = N(6)-acetyl-L-lysyl-[protein] + CoA + H(+)</text>
        <dbReference type="Rhea" id="RHEA:45948"/>
        <dbReference type="Rhea" id="RHEA-COMP:9752"/>
        <dbReference type="Rhea" id="RHEA-COMP:10731"/>
        <dbReference type="ChEBI" id="CHEBI:15378"/>
        <dbReference type="ChEBI" id="CHEBI:29969"/>
        <dbReference type="ChEBI" id="CHEBI:57287"/>
        <dbReference type="ChEBI" id="CHEBI:57288"/>
        <dbReference type="ChEBI" id="CHEBI:61930"/>
        <dbReference type="EC" id="2.3.1.48"/>
    </reaction>
</comment>
<dbReference type="Pfam" id="PF21184">
    <property type="entry name" value="HAT1_C_fung"/>
    <property type="match status" value="1"/>
</dbReference>
<evidence type="ECO:0000256" key="7">
    <source>
        <dbReference type="ARBA" id="ARBA00023315"/>
    </source>
</evidence>
<evidence type="ECO:0000256" key="10">
    <source>
        <dbReference type="SAM" id="MobiDB-lite"/>
    </source>
</evidence>
<dbReference type="Gene3D" id="1.10.10.390">
    <property type="match status" value="1"/>
</dbReference>
<accession>A0ABR0SD14</accession>
<reference evidence="12 13" key="1">
    <citation type="submission" date="2024-01" db="EMBL/GenBank/DDBJ databases">
        <title>Complete genome of Cladobotryum mycophilum ATHUM6906.</title>
        <authorList>
            <person name="Christinaki A.C."/>
            <person name="Myridakis A.I."/>
            <person name="Kouvelis V.N."/>
        </authorList>
    </citation>
    <scope>NUCLEOTIDE SEQUENCE [LARGE SCALE GENOMIC DNA]</scope>
    <source>
        <strain evidence="12 13">ATHUM6906</strain>
    </source>
</reference>
<dbReference type="PIRSF" id="PIRSF038084">
    <property type="entry name" value="HAT-B_cat"/>
    <property type="match status" value="1"/>
</dbReference>
<evidence type="ECO:0000256" key="9">
    <source>
        <dbReference type="PIRNR" id="PIRNR038084"/>
    </source>
</evidence>
<proteinExistence type="inferred from homology"/>
<evidence type="ECO:0000256" key="1">
    <source>
        <dbReference type="ARBA" id="ARBA00004123"/>
    </source>
</evidence>
<keyword evidence="5 9" id="KW-0808">Transferase</keyword>
<dbReference type="Gene3D" id="3.90.360.10">
    <property type="entry name" value="Histone acetyl transferase 1 (HAT1), N-terminal domain"/>
    <property type="match status" value="1"/>
</dbReference>
<evidence type="ECO:0000256" key="8">
    <source>
        <dbReference type="ARBA" id="ARBA00048017"/>
    </source>
</evidence>
<feature type="domain" description="Histone acetyl transferase HAT1 N-terminal" evidence="11">
    <location>
        <begin position="10"/>
        <end position="168"/>
    </location>
</feature>
<comment type="similarity">
    <text evidence="2 9">Belongs to the HAT1 family.</text>
</comment>
<dbReference type="EC" id="2.3.1.48" evidence="3 9"/>
<dbReference type="EMBL" id="JAVFKD010000014">
    <property type="protein sequence ID" value="KAK5990068.1"/>
    <property type="molecule type" value="Genomic_DNA"/>
</dbReference>
<dbReference type="InterPro" id="IPR017380">
    <property type="entry name" value="Hist_AcTrfase_B-typ_cat-su"/>
</dbReference>
<gene>
    <name evidence="12" type="ORF">PT974_08331</name>
</gene>
<dbReference type="InterPro" id="IPR037113">
    <property type="entry name" value="Hat1_N_sf"/>
</dbReference>
<dbReference type="InterPro" id="IPR016181">
    <property type="entry name" value="Acyl_CoA_acyltransferase"/>
</dbReference>
<dbReference type="PANTHER" id="PTHR12046">
    <property type="entry name" value="HISTONE ACETYLTRANSFERASE TYPE B CATALYTIC SUBUNIT"/>
    <property type="match status" value="1"/>
</dbReference>
<keyword evidence="9" id="KW-0963">Cytoplasm</keyword>
<keyword evidence="7 9" id="KW-0012">Acyltransferase</keyword>
<evidence type="ECO:0000256" key="5">
    <source>
        <dbReference type="ARBA" id="ARBA00022679"/>
    </source>
</evidence>